<organism evidence="2 3">
    <name type="scientific">Xanthomonas albilineans (strain GPE PC73 / CFBP 7063)</name>
    <dbReference type="NCBI Taxonomy" id="380358"/>
    <lineage>
        <taxon>Bacteria</taxon>
        <taxon>Pseudomonadati</taxon>
        <taxon>Pseudomonadota</taxon>
        <taxon>Gammaproteobacteria</taxon>
        <taxon>Lysobacterales</taxon>
        <taxon>Lysobacteraceae</taxon>
        <taxon>Xanthomonas</taxon>
    </lineage>
</organism>
<reference evidence="2 3" key="1">
    <citation type="journal article" date="2009" name="BMC Genomics">
        <title>The complete genome sequence of Xanthomonas albilineans provides new insights into the reductive genome evolution of the xylem-limited Xanthomonadaceae.</title>
        <authorList>
            <person name="Pieretti I."/>
            <person name="Royer M."/>
            <person name="Barbe V."/>
            <person name="Carrere S."/>
            <person name="Koebnik R."/>
            <person name="Cociancich S."/>
            <person name="Couloux A."/>
            <person name="Darrasse A."/>
            <person name="Gouzy J."/>
            <person name="Jacques M.A."/>
            <person name="Lauber E."/>
            <person name="Manceau C."/>
            <person name="Mangenot S."/>
            <person name="Poussier S."/>
            <person name="Segurens B."/>
            <person name="Szurek B."/>
            <person name="Verdier V."/>
            <person name="Arlat M."/>
            <person name="Rott P."/>
        </authorList>
    </citation>
    <scope>NUCLEOTIDE SEQUENCE [LARGE SCALE GENOMIC DNA]</scope>
    <source>
        <strain evidence="3">GPE PC73 / CFBP 7063</strain>
    </source>
</reference>
<protein>
    <recommendedName>
        <fullName evidence="1">DUF6362 domain-containing protein</fullName>
    </recommendedName>
</protein>
<dbReference type="OrthoDB" id="5803293at2"/>
<dbReference type="GeneID" id="57877700"/>
<dbReference type="Pfam" id="PF19889">
    <property type="entry name" value="DUF6362"/>
    <property type="match status" value="1"/>
</dbReference>
<dbReference type="KEGG" id="xal:XALC_2393"/>
<proteinExistence type="predicted"/>
<sequence>MVNRHAPWTIQEIAHRFEEAASTGRRLPCVRTPGYFNAWPHILRQQWEAFATEDRPYRPFPPSPQDVERMLETMRWVLWLEVEQRHLVWMRAKRYGWRDITTRFACDRSTAWRRWHKALEIVAEQLNRDGLRLSSKNLSNPG</sequence>
<feature type="domain" description="DUF6362" evidence="1">
    <location>
        <begin position="25"/>
        <end position="122"/>
    </location>
</feature>
<evidence type="ECO:0000313" key="3">
    <source>
        <dbReference type="Proteomes" id="UP000001890"/>
    </source>
</evidence>
<keyword evidence="3" id="KW-1185">Reference proteome</keyword>
<gene>
    <name evidence="2" type="ordered locus">XALc_2393</name>
</gene>
<accession>D2U9D1</accession>
<dbReference type="STRING" id="380358.XALC_2393"/>
<dbReference type="AlphaFoldDB" id="D2U9D1"/>
<dbReference type="PATRIC" id="fig|29447.3.peg.2348"/>
<dbReference type="Proteomes" id="UP000001890">
    <property type="component" value="Chromosome"/>
</dbReference>
<dbReference type="EMBL" id="FP565176">
    <property type="protein sequence ID" value="CBA16873.1"/>
    <property type="molecule type" value="Genomic_DNA"/>
</dbReference>
<name>D2U9D1_XANAP</name>
<dbReference type="InterPro" id="IPR045942">
    <property type="entry name" value="DUF6362"/>
</dbReference>
<dbReference type="RefSeq" id="WP_012916868.1">
    <property type="nucleotide sequence ID" value="NC_013722.1"/>
</dbReference>
<dbReference type="eggNOG" id="ENOG5030D7C">
    <property type="taxonomic scope" value="Bacteria"/>
</dbReference>
<evidence type="ECO:0000259" key="1">
    <source>
        <dbReference type="Pfam" id="PF19889"/>
    </source>
</evidence>
<evidence type="ECO:0000313" key="2">
    <source>
        <dbReference type="EMBL" id="CBA16873.1"/>
    </source>
</evidence>